<dbReference type="PANTHER" id="PTHR13707:SF60">
    <property type="entry name" value="ACETATE COA-TRANSFERASE SUBUNIT ALPHA"/>
    <property type="match status" value="1"/>
</dbReference>
<dbReference type="PANTHER" id="PTHR13707">
    <property type="entry name" value="KETOACID-COENZYME A TRANSFERASE"/>
    <property type="match status" value="1"/>
</dbReference>
<accession>A0ABP8S6D2</accession>
<feature type="region of interest" description="Disordered" evidence="2">
    <location>
        <begin position="154"/>
        <end position="208"/>
    </location>
</feature>
<protein>
    <submittedName>
        <fullName evidence="3">Uncharacterized protein</fullName>
    </submittedName>
</protein>
<dbReference type="Gene3D" id="3.40.1080.10">
    <property type="entry name" value="Glutaconate Coenzyme A-transferase"/>
    <property type="match status" value="1"/>
</dbReference>
<reference evidence="4" key="1">
    <citation type="journal article" date="2019" name="Int. J. Syst. Evol. Microbiol.">
        <title>The Global Catalogue of Microorganisms (GCM) 10K type strain sequencing project: providing services to taxonomists for standard genome sequencing and annotation.</title>
        <authorList>
            <consortium name="The Broad Institute Genomics Platform"/>
            <consortium name="The Broad Institute Genome Sequencing Center for Infectious Disease"/>
            <person name="Wu L."/>
            <person name="Ma J."/>
        </authorList>
    </citation>
    <scope>NUCLEOTIDE SEQUENCE [LARGE SCALE GENOMIC DNA]</scope>
    <source>
        <strain evidence="4">JCM 17906</strain>
    </source>
</reference>
<feature type="compositionally biased region" description="Polar residues" evidence="2">
    <location>
        <begin position="189"/>
        <end position="208"/>
    </location>
</feature>
<dbReference type="InterPro" id="IPR004165">
    <property type="entry name" value="CoA_trans_fam_I"/>
</dbReference>
<evidence type="ECO:0000313" key="4">
    <source>
        <dbReference type="Proteomes" id="UP001501598"/>
    </source>
</evidence>
<comment type="caution">
    <text evidence="3">The sequence shown here is derived from an EMBL/GenBank/DDBJ whole genome shotgun (WGS) entry which is preliminary data.</text>
</comment>
<keyword evidence="4" id="KW-1185">Reference proteome</keyword>
<dbReference type="Pfam" id="PF01144">
    <property type="entry name" value="CoA_trans"/>
    <property type="match status" value="1"/>
</dbReference>
<dbReference type="InterPro" id="IPR029045">
    <property type="entry name" value="ClpP/crotonase-like_dom_sf"/>
</dbReference>
<dbReference type="RefSeq" id="WP_345428930.1">
    <property type="nucleotide sequence ID" value="NZ_BAABGT010000124.1"/>
</dbReference>
<sequence length="208" mass="22014">MVTAEAALSDIHDGATPAVGGFGLCGNPSTPIATLHRSKVTDLKIVSDNCVVDDWGLGILLADGRISRVTGSCVLLTGEVSDARRATEVGLLTRAAADVDAEVARYVEMLRLGAPAALAETKDLPLRERPASMSEDLAEMNALSARYFAGEGDQERSRALAEKSREAPLTSKVDPAEPSCPHRTRCPPTASTSRPDLLQPSHQVTAQR</sequence>
<dbReference type="SUPFAM" id="SSF100950">
    <property type="entry name" value="NagB/RpiA/CoA transferase-like"/>
    <property type="match status" value="1"/>
</dbReference>
<dbReference type="SUPFAM" id="SSF52096">
    <property type="entry name" value="ClpP/crotonase"/>
    <property type="match status" value="1"/>
</dbReference>
<gene>
    <name evidence="3" type="ORF">GCM10023175_72380</name>
</gene>
<evidence type="ECO:0000313" key="3">
    <source>
        <dbReference type="EMBL" id="GAA4561058.1"/>
    </source>
</evidence>
<proteinExistence type="predicted"/>
<dbReference type="Proteomes" id="UP001501598">
    <property type="component" value="Unassembled WGS sequence"/>
</dbReference>
<feature type="compositionally biased region" description="Basic and acidic residues" evidence="2">
    <location>
        <begin position="154"/>
        <end position="166"/>
    </location>
</feature>
<organism evidence="3 4">
    <name type="scientific">Pseudonocardia xishanensis</name>
    <dbReference type="NCBI Taxonomy" id="630995"/>
    <lineage>
        <taxon>Bacteria</taxon>
        <taxon>Bacillati</taxon>
        <taxon>Actinomycetota</taxon>
        <taxon>Actinomycetes</taxon>
        <taxon>Pseudonocardiales</taxon>
        <taxon>Pseudonocardiaceae</taxon>
        <taxon>Pseudonocardia</taxon>
    </lineage>
</organism>
<dbReference type="EMBL" id="BAABGT010000124">
    <property type="protein sequence ID" value="GAA4561058.1"/>
    <property type="molecule type" value="Genomic_DNA"/>
</dbReference>
<evidence type="ECO:0000256" key="2">
    <source>
        <dbReference type="SAM" id="MobiDB-lite"/>
    </source>
</evidence>
<evidence type="ECO:0000256" key="1">
    <source>
        <dbReference type="ARBA" id="ARBA00022679"/>
    </source>
</evidence>
<keyword evidence="1" id="KW-0808">Transferase</keyword>
<name>A0ABP8S6D2_9PSEU</name>
<dbReference type="InterPro" id="IPR037171">
    <property type="entry name" value="NagB/RpiA_transferase-like"/>
</dbReference>